<dbReference type="PANTHER" id="PTHR14096:SF27">
    <property type="entry name" value="APOLIPOPROTEIN L2"/>
    <property type="match status" value="1"/>
</dbReference>
<protein>
    <submittedName>
        <fullName evidence="4">Apolipoprotein L3-like isoform X1</fullName>
    </submittedName>
</protein>
<feature type="coiled-coil region" evidence="2">
    <location>
        <begin position="338"/>
        <end position="368"/>
    </location>
</feature>
<comment type="similarity">
    <text evidence="1">Belongs to the apolipoprotein L family.</text>
</comment>
<dbReference type="PANTHER" id="PTHR14096">
    <property type="entry name" value="APOLIPOPROTEIN L"/>
    <property type="match status" value="1"/>
</dbReference>
<accession>A0A1S3WS18</accession>
<proteinExistence type="inferred from homology"/>
<dbReference type="InParanoid" id="A0A1S3WS18"/>
<dbReference type="Pfam" id="PF05461">
    <property type="entry name" value="ApoL"/>
    <property type="match status" value="2"/>
</dbReference>
<dbReference type="GO" id="GO:0016020">
    <property type="term" value="C:membrane"/>
    <property type="evidence" value="ECO:0007669"/>
    <property type="project" value="TreeGrafter"/>
</dbReference>
<sequence length="376" mass="41139">MNPEEEMNSYITDAIKSIQNTLSREELQTLLTDAAAWKKLVAEAHLSREETDSLYEGLSNLRADTEDMGHRKNMQDSELIEDKENNKHKENLDDMEYENLLQKEQEYREMFLKEFPPLKVKLEELIAQFRALADKADKVHRDCTITNVVASSTGIVSGILTIVGIALAPVTVGTSLALTATGLGLGAASTVTRVSTSIVKYITKSSVETKGKCLQSDGINSVEMVMEVICDSASKSLSLRDNIIKSVASNNKKAKARELAQIHSKLAARATNLIATGTNVSIQSNRVIKGAIEGTTLALSKGVRVLGMGAAAAFILLDVVNLVQESIDLHVKTKTPSAKNLRQQAQELEKMLEELKEFNSSLQKMQETGACAEERS</sequence>
<dbReference type="GO" id="GO:0005576">
    <property type="term" value="C:extracellular region"/>
    <property type="evidence" value="ECO:0007669"/>
    <property type="project" value="InterPro"/>
</dbReference>
<dbReference type="GeneID" id="103124922"/>
<dbReference type="OrthoDB" id="6363454at2759"/>
<dbReference type="InterPro" id="IPR008405">
    <property type="entry name" value="ApoL"/>
</dbReference>
<dbReference type="GO" id="GO:0006869">
    <property type="term" value="P:lipid transport"/>
    <property type="evidence" value="ECO:0007669"/>
    <property type="project" value="InterPro"/>
</dbReference>
<name>A0A1S3WS18_ERIEU</name>
<gene>
    <name evidence="4" type="primary">LOC103124922</name>
</gene>
<evidence type="ECO:0000256" key="2">
    <source>
        <dbReference type="SAM" id="Coils"/>
    </source>
</evidence>
<evidence type="ECO:0000313" key="3">
    <source>
        <dbReference type="Proteomes" id="UP001652624"/>
    </source>
</evidence>
<evidence type="ECO:0000256" key="1">
    <source>
        <dbReference type="ARBA" id="ARBA00010090"/>
    </source>
</evidence>
<keyword evidence="2" id="KW-0175">Coiled coil</keyword>
<organism evidence="3 4">
    <name type="scientific">Erinaceus europaeus</name>
    <name type="common">Western European hedgehog</name>
    <dbReference type="NCBI Taxonomy" id="9365"/>
    <lineage>
        <taxon>Eukaryota</taxon>
        <taxon>Metazoa</taxon>
        <taxon>Chordata</taxon>
        <taxon>Craniata</taxon>
        <taxon>Vertebrata</taxon>
        <taxon>Euteleostomi</taxon>
        <taxon>Mammalia</taxon>
        <taxon>Eutheria</taxon>
        <taxon>Laurasiatheria</taxon>
        <taxon>Eulipotyphla</taxon>
        <taxon>Erinaceidae</taxon>
        <taxon>Erinaceinae</taxon>
        <taxon>Erinaceus</taxon>
    </lineage>
</organism>
<dbReference type="GO" id="GO:0042157">
    <property type="term" value="P:lipoprotein metabolic process"/>
    <property type="evidence" value="ECO:0007669"/>
    <property type="project" value="InterPro"/>
</dbReference>
<keyword evidence="3" id="KW-1185">Reference proteome</keyword>
<reference evidence="4" key="1">
    <citation type="submission" date="2025-08" db="UniProtKB">
        <authorList>
            <consortium name="RefSeq"/>
        </authorList>
    </citation>
    <scope>IDENTIFICATION</scope>
</reference>
<dbReference type="GO" id="GO:0008289">
    <property type="term" value="F:lipid binding"/>
    <property type="evidence" value="ECO:0007669"/>
    <property type="project" value="InterPro"/>
</dbReference>
<dbReference type="RefSeq" id="XP_016049158.1">
    <property type="nucleotide sequence ID" value="XM_016193672.2"/>
</dbReference>
<dbReference type="eggNOG" id="ENOG502RZGU">
    <property type="taxonomic scope" value="Eukaryota"/>
</dbReference>
<evidence type="ECO:0000313" key="4">
    <source>
        <dbReference type="RefSeq" id="XP_016049158.1"/>
    </source>
</evidence>
<dbReference type="AlphaFoldDB" id="A0A1S3WS18"/>
<dbReference type="Proteomes" id="UP001652624">
    <property type="component" value="Chromosome 4"/>
</dbReference>